<accession>A0A0G0MIH2</accession>
<dbReference type="Proteomes" id="UP000033881">
    <property type="component" value="Unassembled WGS sequence"/>
</dbReference>
<dbReference type="AlphaFoldDB" id="A0A0G0MIH2"/>
<dbReference type="STRING" id="1618574.UT24_C0016G0030"/>
<evidence type="ECO:0000313" key="2">
    <source>
        <dbReference type="Proteomes" id="UP000033881"/>
    </source>
</evidence>
<name>A0A0G0MIH2_9BACT</name>
<comment type="caution">
    <text evidence="1">The sequence shown here is derived from an EMBL/GenBank/DDBJ whole genome shotgun (WGS) entry which is preliminary data.</text>
</comment>
<organism evidence="1 2">
    <name type="scientific">Candidatus Woesebacteria bacterium GW2011_GWB1_39_12</name>
    <dbReference type="NCBI Taxonomy" id="1618574"/>
    <lineage>
        <taxon>Bacteria</taxon>
        <taxon>Candidatus Woeseibacteriota</taxon>
    </lineage>
</organism>
<dbReference type="EMBL" id="LBWB01000016">
    <property type="protein sequence ID" value="KKR00141.1"/>
    <property type="molecule type" value="Genomic_DNA"/>
</dbReference>
<sequence>MKAIHLKTIITSIRSKVDHSLGLSISTPELTVEESAEFMRLQGIECETLFDPLTTKEPPHEVKSEISQKTQSQRLRSVLFILWEQRGKKGTFEDFYRDRMEEIINAIKNKFDK</sequence>
<protein>
    <submittedName>
        <fullName evidence="1">Uncharacterized protein</fullName>
    </submittedName>
</protein>
<reference evidence="1 2" key="1">
    <citation type="journal article" date="2015" name="Nature">
        <title>rRNA introns, odd ribosomes, and small enigmatic genomes across a large radiation of phyla.</title>
        <authorList>
            <person name="Brown C.T."/>
            <person name="Hug L.A."/>
            <person name="Thomas B.C."/>
            <person name="Sharon I."/>
            <person name="Castelle C.J."/>
            <person name="Singh A."/>
            <person name="Wilkins M.J."/>
            <person name="Williams K.H."/>
            <person name="Banfield J.F."/>
        </authorList>
    </citation>
    <scope>NUCLEOTIDE SEQUENCE [LARGE SCALE GENOMIC DNA]</scope>
</reference>
<evidence type="ECO:0000313" key="1">
    <source>
        <dbReference type="EMBL" id="KKR00141.1"/>
    </source>
</evidence>
<gene>
    <name evidence="1" type="ORF">UT24_C0016G0030</name>
</gene>
<proteinExistence type="predicted"/>